<dbReference type="STRING" id="76728.AQ490_26880"/>
<dbReference type="Proteomes" id="UP000050867">
    <property type="component" value="Unassembled WGS sequence"/>
</dbReference>
<keyword evidence="2 7" id="KW-0349">Heme</keyword>
<evidence type="ECO:0000256" key="3">
    <source>
        <dbReference type="ARBA" id="ARBA00022723"/>
    </source>
</evidence>
<dbReference type="GO" id="GO:0004497">
    <property type="term" value="F:monooxygenase activity"/>
    <property type="evidence" value="ECO:0007669"/>
    <property type="project" value="UniProtKB-KW"/>
</dbReference>
<dbReference type="AlphaFoldDB" id="A0A0T6LPZ5"/>
<dbReference type="PANTHER" id="PTHR46696:SF1">
    <property type="entry name" value="CYTOCHROME P450 YJIB-RELATED"/>
    <property type="match status" value="1"/>
</dbReference>
<evidence type="ECO:0000256" key="4">
    <source>
        <dbReference type="ARBA" id="ARBA00023002"/>
    </source>
</evidence>
<dbReference type="InterPro" id="IPR002397">
    <property type="entry name" value="Cyt_P450_B"/>
</dbReference>
<name>A0A0T6LPZ5_WENVI</name>
<evidence type="ECO:0000256" key="6">
    <source>
        <dbReference type="ARBA" id="ARBA00023033"/>
    </source>
</evidence>
<organism evidence="8 9">
    <name type="scientific">Wenjunlia vitaminophila</name>
    <name type="common">Streptomyces vitaminophilus</name>
    <dbReference type="NCBI Taxonomy" id="76728"/>
    <lineage>
        <taxon>Bacteria</taxon>
        <taxon>Bacillati</taxon>
        <taxon>Actinomycetota</taxon>
        <taxon>Actinomycetes</taxon>
        <taxon>Kitasatosporales</taxon>
        <taxon>Streptomycetaceae</taxon>
        <taxon>Wenjunlia</taxon>
    </lineage>
</organism>
<dbReference type="eggNOG" id="COG2124">
    <property type="taxonomic scope" value="Bacteria"/>
</dbReference>
<dbReference type="RefSeq" id="WP_018384642.1">
    <property type="nucleotide sequence ID" value="NZ_LLZU01000033.1"/>
</dbReference>
<accession>A0A0T6LPZ5</accession>
<dbReference type="FunFam" id="1.10.630.10:FF:000018">
    <property type="entry name" value="Cytochrome P450 monooxygenase"/>
    <property type="match status" value="1"/>
</dbReference>
<dbReference type="PANTHER" id="PTHR46696">
    <property type="entry name" value="P450, PUTATIVE (EUROFUNG)-RELATED"/>
    <property type="match status" value="1"/>
</dbReference>
<dbReference type="SUPFAM" id="SSF48264">
    <property type="entry name" value="Cytochrome P450"/>
    <property type="match status" value="1"/>
</dbReference>
<evidence type="ECO:0000256" key="2">
    <source>
        <dbReference type="ARBA" id="ARBA00022617"/>
    </source>
</evidence>
<dbReference type="Pfam" id="PF00067">
    <property type="entry name" value="p450"/>
    <property type="match status" value="2"/>
</dbReference>
<dbReference type="PROSITE" id="PS00086">
    <property type="entry name" value="CYTOCHROME_P450"/>
    <property type="match status" value="1"/>
</dbReference>
<protein>
    <submittedName>
        <fullName evidence="8">Cytochrome</fullName>
    </submittedName>
</protein>
<keyword evidence="6 7" id="KW-0503">Monooxygenase</keyword>
<dbReference type="InterPro" id="IPR036396">
    <property type="entry name" value="Cyt_P450_sf"/>
</dbReference>
<evidence type="ECO:0000313" key="8">
    <source>
        <dbReference type="EMBL" id="KRV47969.1"/>
    </source>
</evidence>
<dbReference type="InterPro" id="IPR017972">
    <property type="entry name" value="Cyt_P450_CS"/>
</dbReference>
<reference evidence="8 9" key="1">
    <citation type="submission" date="2015-10" db="EMBL/GenBank/DDBJ databases">
        <title>Draft genome sequence of pyrrolomycin-producing Streptomyces vitaminophilus.</title>
        <authorList>
            <person name="Graham D.E."/>
            <person name="Mahan K.M."/>
            <person name="Klingeman D.M."/>
            <person name="Hettich R.L."/>
            <person name="Parry R.J."/>
        </authorList>
    </citation>
    <scope>NUCLEOTIDE SEQUENCE [LARGE SCALE GENOMIC DNA]</scope>
    <source>
        <strain evidence="8 9">ATCC 31673</strain>
    </source>
</reference>
<dbReference type="PRINTS" id="PR00359">
    <property type="entry name" value="BP450"/>
</dbReference>
<dbReference type="CDD" id="cd11029">
    <property type="entry name" value="CYP107-like"/>
    <property type="match status" value="1"/>
</dbReference>
<keyword evidence="9" id="KW-1185">Reference proteome</keyword>
<keyword evidence="5 7" id="KW-0408">Iron</keyword>
<dbReference type="GO" id="GO:0020037">
    <property type="term" value="F:heme binding"/>
    <property type="evidence" value="ECO:0007669"/>
    <property type="project" value="InterPro"/>
</dbReference>
<dbReference type="EMBL" id="LLZU01000033">
    <property type="protein sequence ID" value="KRV47969.1"/>
    <property type="molecule type" value="Genomic_DNA"/>
</dbReference>
<comment type="similarity">
    <text evidence="1 7">Belongs to the cytochrome P450 family.</text>
</comment>
<evidence type="ECO:0000313" key="9">
    <source>
        <dbReference type="Proteomes" id="UP000050867"/>
    </source>
</evidence>
<keyword evidence="4 7" id="KW-0560">Oxidoreductase</keyword>
<gene>
    <name evidence="8" type="ORF">AQ490_26880</name>
</gene>
<dbReference type="GO" id="GO:0016705">
    <property type="term" value="F:oxidoreductase activity, acting on paired donors, with incorporation or reduction of molecular oxygen"/>
    <property type="evidence" value="ECO:0007669"/>
    <property type="project" value="InterPro"/>
</dbReference>
<keyword evidence="3 7" id="KW-0479">Metal-binding</keyword>
<proteinExistence type="inferred from homology"/>
<dbReference type="PRINTS" id="PR00385">
    <property type="entry name" value="P450"/>
</dbReference>
<dbReference type="Gene3D" id="1.10.630.10">
    <property type="entry name" value="Cytochrome P450"/>
    <property type="match status" value="1"/>
</dbReference>
<evidence type="ECO:0000256" key="1">
    <source>
        <dbReference type="ARBA" id="ARBA00010617"/>
    </source>
</evidence>
<comment type="caution">
    <text evidence="8">The sequence shown here is derived from an EMBL/GenBank/DDBJ whole genome shotgun (WGS) entry which is preliminary data.</text>
</comment>
<dbReference type="GO" id="GO:0005506">
    <property type="term" value="F:iron ion binding"/>
    <property type="evidence" value="ECO:0007669"/>
    <property type="project" value="InterPro"/>
</dbReference>
<evidence type="ECO:0000256" key="7">
    <source>
        <dbReference type="RuleBase" id="RU000461"/>
    </source>
</evidence>
<evidence type="ECO:0000256" key="5">
    <source>
        <dbReference type="ARBA" id="ARBA00023004"/>
    </source>
</evidence>
<dbReference type="InterPro" id="IPR001128">
    <property type="entry name" value="Cyt_P450"/>
</dbReference>
<sequence>MGCPFRLQPDGRNQHRENAQLRELGTAVEVELPDGVTAWAITRFDAMQRLLGDARVAKGIEHWAAMARGEVPPGWPLIDFVAVRSMITADGEAHRRQRGLVSQGFTARRVERMRPRVREVVHELLDSVAEGAPGPIDLRERFAYRLPMTVICELIGVPAHRREELRGCVASLTSSTTDHEETLANQRAVYGLLADLVAAKRRTPADDLTTALIAAHEEDGDRLTGDELVGTLLLMLVAGHTTTANLITNAVVALLTHPDQLALVLDSTVPWSAAVEETLRWNGPVNQFPMRYALEDIEIDGTVIRKGDAILTSIAAAGRDPRAHGPDADEFDITRPAPRHLAFSHGVHYCLGAPLARLEAETALQALFERFSRLALAEPAENLVPVASLVSNGVRALPVTV</sequence>